<protein>
    <submittedName>
        <fullName evidence="2">Uncharacterized protein</fullName>
    </submittedName>
</protein>
<gene>
    <name evidence="2" type="ordered locus">Bphy_7104</name>
</gene>
<accession>B2JU53</accession>
<dbReference type="KEGG" id="bph:Bphy_7104"/>
<geneLocation type="plasmid" evidence="2 3">
    <name>pBPHY01</name>
</geneLocation>
<reference evidence="3" key="1">
    <citation type="journal article" date="2014" name="Stand. Genomic Sci.">
        <title>Complete genome sequence of Burkholderia phymatum STM815(T), a broad host range and efficient nitrogen-fixing symbiont of Mimosa species.</title>
        <authorList>
            <person name="Moulin L."/>
            <person name="Klonowska A."/>
            <person name="Caroline B."/>
            <person name="Booth K."/>
            <person name="Vriezen J.A."/>
            <person name="Melkonian R."/>
            <person name="James E.K."/>
            <person name="Young J.P."/>
            <person name="Bena G."/>
            <person name="Hauser L."/>
            <person name="Land M."/>
            <person name="Kyrpides N."/>
            <person name="Bruce D."/>
            <person name="Chain P."/>
            <person name="Copeland A."/>
            <person name="Pitluck S."/>
            <person name="Woyke T."/>
            <person name="Lizotte-Waniewski M."/>
            <person name="Bristow J."/>
            <person name="Riley M."/>
        </authorList>
    </citation>
    <scope>NUCLEOTIDE SEQUENCE [LARGE SCALE GENOMIC DNA]</scope>
    <source>
        <strain evidence="3">DSM 17167 / CIP 108236 / LMG 21445 / STM815</strain>
        <plasmid evidence="3">Plasmid pBPHY01</plasmid>
    </source>
</reference>
<evidence type="ECO:0000313" key="2">
    <source>
        <dbReference type="EMBL" id="ACC76106.1"/>
    </source>
</evidence>
<dbReference type="AlphaFoldDB" id="B2JU53"/>
<evidence type="ECO:0000313" key="3">
    <source>
        <dbReference type="Proteomes" id="UP000001192"/>
    </source>
</evidence>
<proteinExistence type="predicted"/>
<sequence length="164" mass="17704">MRASIIAREKAAINSVWLIQSFGRGIAVNAPFVFANAPPCARHDRTHGAAAIHHSRTALSIDGRTVATALAIALPPRFFRIAARFTDAVVGPIVFGVLIGLRKRGYGRGQADQTHDSKNKRKGLHSSPPCSIVAMTIDRDRARPFANVHDACLPNGQSFASERD</sequence>
<evidence type="ECO:0000256" key="1">
    <source>
        <dbReference type="SAM" id="MobiDB-lite"/>
    </source>
</evidence>
<keyword evidence="2" id="KW-0614">Plasmid</keyword>
<organism evidence="2 3">
    <name type="scientific">Paraburkholderia phymatum (strain DSM 17167 / CIP 108236 / LMG 21445 / STM815)</name>
    <name type="common">Burkholderia phymatum</name>
    <dbReference type="NCBI Taxonomy" id="391038"/>
    <lineage>
        <taxon>Bacteria</taxon>
        <taxon>Pseudomonadati</taxon>
        <taxon>Pseudomonadota</taxon>
        <taxon>Betaproteobacteria</taxon>
        <taxon>Burkholderiales</taxon>
        <taxon>Burkholderiaceae</taxon>
        <taxon>Paraburkholderia</taxon>
    </lineage>
</organism>
<feature type="region of interest" description="Disordered" evidence="1">
    <location>
        <begin position="107"/>
        <end position="130"/>
    </location>
</feature>
<dbReference type="HOGENOM" id="CLU_1615904_0_0_4"/>
<keyword evidence="3" id="KW-1185">Reference proteome</keyword>
<dbReference type="EMBL" id="CP001045">
    <property type="protein sequence ID" value="ACC76106.1"/>
    <property type="molecule type" value="Genomic_DNA"/>
</dbReference>
<name>B2JU53_PARP8</name>
<dbReference type="Proteomes" id="UP000001192">
    <property type="component" value="Plasmid pBPHY01"/>
</dbReference>